<feature type="domain" description="EGF-like" evidence="14">
    <location>
        <begin position="127"/>
        <end position="163"/>
    </location>
</feature>
<evidence type="ECO:0000256" key="6">
    <source>
        <dbReference type="ARBA" id="ARBA00022777"/>
    </source>
</evidence>
<dbReference type="PROSITE" id="PS50026">
    <property type="entry name" value="EGF_3"/>
    <property type="match status" value="1"/>
</dbReference>
<dbReference type="InterPro" id="IPR008271">
    <property type="entry name" value="Ser/Thr_kinase_AS"/>
</dbReference>
<dbReference type="FunFam" id="1.10.510.10:FF:001023">
    <property type="entry name" value="Os07g0541700 protein"/>
    <property type="match status" value="1"/>
</dbReference>
<gene>
    <name evidence="16" type="primary">Vigan.06G040600</name>
    <name evidence="16" type="ORF">VIGAN_06040600</name>
</gene>
<dbReference type="PANTHER" id="PTHR32444:SF234">
    <property type="entry name" value="RECEPTOR-LIKE SERINE_THREONINE-PROTEIN KINASE"/>
    <property type="match status" value="1"/>
</dbReference>
<dbReference type="AlphaFoldDB" id="A0A0S3S9H7"/>
<dbReference type="InterPro" id="IPR003609">
    <property type="entry name" value="Pan_app"/>
</dbReference>
<keyword evidence="2" id="KW-0723">Serine/threonine-protein kinase</keyword>
<evidence type="ECO:0000256" key="2">
    <source>
        <dbReference type="ARBA" id="ARBA00022527"/>
    </source>
</evidence>
<dbReference type="Pfam" id="PF00069">
    <property type="entry name" value="Pkinase"/>
    <property type="match status" value="1"/>
</dbReference>
<dbReference type="PROSITE" id="PS00108">
    <property type="entry name" value="PROTEIN_KINASE_ST"/>
    <property type="match status" value="1"/>
</dbReference>
<dbReference type="GO" id="GO:0005524">
    <property type="term" value="F:ATP binding"/>
    <property type="evidence" value="ECO:0007669"/>
    <property type="project" value="UniProtKB-KW"/>
</dbReference>
<evidence type="ECO:0000256" key="1">
    <source>
        <dbReference type="ARBA" id="ARBA00012513"/>
    </source>
</evidence>
<dbReference type="PANTHER" id="PTHR32444">
    <property type="entry name" value="BULB-TYPE LECTIN DOMAIN-CONTAINING PROTEIN"/>
    <property type="match status" value="1"/>
</dbReference>
<dbReference type="PROSITE" id="PS50948">
    <property type="entry name" value="PAN"/>
    <property type="match status" value="1"/>
</dbReference>
<evidence type="ECO:0000256" key="7">
    <source>
        <dbReference type="ARBA" id="ARBA00022840"/>
    </source>
</evidence>
<sequence>MKLGWDLKSGLNRKLTAWKAWDDPSSGDFTWGVELGSNPDIVMRKGETEYFRTGPYTGNMFSGVYGPRNNPLYDYVFVNNKDQVYFRYTLKNASVISIIVMNQTLYLRHRVTWIPEAKAWTIYQSLPIDSCDVYNTCGSNGKCAIAGSPICQCLDGFVPKSSQQWNAMDWREGCVRSAEWKCGVKDRDGFRRFATMKLPNSTGSWVNGSMTLEECRNRCLANCSCTAYSNLDTRGGGSGCSIWFADLFDLRLIESGQDLYVRIATSDTDGKHGRRKKVIAVASAVASLVFLMLLTFCIYMTKRRYKDTYQSKFLDWQMRFSILNAIARGLLYLHQDSRLRIIHRDLKLSNILLDNDMNPKISDFGLARICGSDQVEGSTSIIVGTQHGVCGKRVLQSN</sequence>
<evidence type="ECO:0000259" key="15">
    <source>
        <dbReference type="PROSITE" id="PS50948"/>
    </source>
</evidence>
<reference evidence="16 17" key="1">
    <citation type="journal article" date="2015" name="Sci. Rep.">
        <title>The power of single molecule real-time sequencing technology in the de novo assembly of a eukaryotic genome.</title>
        <authorList>
            <person name="Sakai H."/>
            <person name="Naito K."/>
            <person name="Ogiso-Tanaka E."/>
            <person name="Takahashi Y."/>
            <person name="Iseki K."/>
            <person name="Muto C."/>
            <person name="Satou K."/>
            <person name="Teruya K."/>
            <person name="Shiroma A."/>
            <person name="Shimoji M."/>
            <person name="Hirano T."/>
            <person name="Itoh T."/>
            <person name="Kaga A."/>
            <person name="Tomooka N."/>
        </authorList>
    </citation>
    <scope>NUCLEOTIDE SEQUENCE [LARGE SCALE GENOMIC DNA]</scope>
    <source>
        <strain evidence="17">cv. Shumari</strain>
    </source>
</reference>
<evidence type="ECO:0000256" key="8">
    <source>
        <dbReference type="ARBA" id="ARBA00023157"/>
    </source>
</evidence>
<comment type="caution">
    <text evidence="11">Lacks conserved residue(s) required for the propagation of feature annotation.</text>
</comment>
<evidence type="ECO:0000313" key="16">
    <source>
        <dbReference type="EMBL" id="BAT89451.1"/>
    </source>
</evidence>
<feature type="domain" description="Protein kinase" evidence="13">
    <location>
        <begin position="196"/>
        <end position="398"/>
    </location>
</feature>
<dbReference type="CDD" id="cd01098">
    <property type="entry name" value="PAN_AP_plant"/>
    <property type="match status" value="1"/>
</dbReference>
<keyword evidence="12" id="KW-0472">Membrane</keyword>
<keyword evidence="6" id="KW-0418">Kinase</keyword>
<evidence type="ECO:0000256" key="5">
    <source>
        <dbReference type="ARBA" id="ARBA00022741"/>
    </source>
</evidence>
<proteinExistence type="predicted"/>
<organism evidence="16 17">
    <name type="scientific">Vigna angularis var. angularis</name>
    <dbReference type="NCBI Taxonomy" id="157739"/>
    <lineage>
        <taxon>Eukaryota</taxon>
        <taxon>Viridiplantae</taxon>
        <taxon>Streptophyta</taxon>
        <taxon>Embryophyta</taxon>
        <taxon>Tracheophyta</taxon>
        <taxon>Spermatophyta</taxon>
        <taxon>Magnoliopsida</taxon>
        <taxon>eudicotyledons</taxon>
        <taxon>Gunneridae</taxon>
        <taxon>Pentapetalae</taxon>
        <taxon>rosids</taxon>
        <taxon>fabids</taxon>
        <taxon>Fabales</taxon>
        <taxon>Fabaceae</taxon>
        <taxon>Papilionoideae</taxon>
        <taxon>50 kb inversion clade</taxon>
        <taxon>NPAAA clade</taxon>
        <taxon>indigoferoid/millettioid clade</taxon>
        <taxon>Phaseoleae</taxon>
        <taxon>Vigna</taxon>
    </lineage>
</organism>
<feature type="transmembrane region" description="Helical" evidence="12">
    <location>
        <begin position="278"/>
        <end position="301"/>
    </location>
</feature>
<comment type="catalytic activity">
    <reaction evidence="9">
        <text>L-threonyl-[protein] + ATP = O-phospho-L-threonyl-[protein] + ADP + H(+)</text>
        <dbReference type="Rhea" id="RHEA:46608"/>
        <dbReference type="Rhea" id="RHEA-COMP:11060"/>
        <dbReference type="Rhea" id="RHEA-COMP:11605"/>
        <dbReference type="ChEBI" id="CHEBI:15378"/>
        <dbReference type="ChEBI" id="CHEBI:30013"/>
        <dbReference type="ChEBI" id="CHEBI:30616"/>
        <dbReference type="ChEBI" id="CHEBI:61977"/>
        <dbReference type="ChEBI" id="CHEBI:456216"/>
        <dbReference type="EC" id="2.7.11.1"/>
    </reaction>
</comment>
<keyword evidence="12" id="KW-0812">Transmembrane</keyword>
<keyword evidence="7" id="KW-0067">ATP-binding</keyword>
<dbReference type="GO" id="GO:0048544">
    <property type="term" value="P:recognition of pollen"/>
    <property type="evidence" value="ECO:0007669"/>
    <property type="project" value="InterPro"/>
</dbReference>
<keyword evidence="3" id="KW-0808">Transferase</keyword>
<comment type="catalytic activity">
    <reaction evidence="10">
        <text>L-seryl-[protein] + ATP = O-phospho-L-seryl-[protein] + ADP + H(+)</text>
        <dbReference type="Rhea" id="RHEA:17989"/>
        <dbReference type="Rhea" id="RHEA-COMP:9863"/>
        <dbReference type="Rhea" id="RHEA-COMP:11604"/>
        <dbReference type="ChEBI" id="CHEBI:15378"/>
        <dbReference type="ChEBI" id="CHEBI:29999"/>
        <dbReference type="ChEBI" id="CHEBI:30616"/>
        <dbReference type="ChEBI" id="CHEBI:83421"/>
        <dbReference type="ChEBI" id="CHEBI:456216"/>
        <dbReference type="EC" id="2.7.11.1"/>
    </reaction>
</comment>
<dbReference type="EMBL" id="AP015039">
    <property type="protein sequence ID" value="BAT89451.1"/>
    <property type="molecule type" value="Genomic_DNA"/>
</dbReference>
<dbReference type="Proteomes" id="UP000291084">
    <property type="component" value="Chromosome 6"/>
</dbReference>
<evidence type="ECO:0000256" key="3">
    <source>
        <dbReference type="ARBA" id="ARBA00022679"/>
    </source>
</evidence>
<dbReference type="Pfam" id="PF00954">
    <property type="entry name" value="S_locus_glycop"/>
    <property type="match status" value="1"/>
</dbReference>
<evidence type="ECO:0000256" key="12">
    <source>
        <dbReference type="SAM" id="Phobius"/>
    </source>
</evidence>
<evidence type="ECO:0000256" key="11">
    <source>
        <dbReference type="PROSITE-ProRule" id="PRU00076"/>
    </source>
</evidence>
<dbReference type="GO" id="GO:0004674">
    <property type="term" value="F:protein serine/threonine kinase activity"/>
    <property type="evidence" value="ECO:0007669"/>
    <property type="project" value="UniProtKB-KW"/>
</dbReference>
<dbReference type="InterPro" id="IPR000719">
    <property type="entry name" value="Prot_kinase_dom"/>
</dbReference>
<evidence type="ECO:0000256" key="10">
    <source>
        <dbReference type="ARBA" id="ARBA00048679"/>
    </source>
</evidence>
<feature type="domain" description="Apple" evidence="15">
    <location>
        <begin position="182"/>
        <end position="264"/>
    </location>
</feature>
<protein>
    <recommendedName>
        <fullName evidence="1">non-specific serine/threonine protein kinase</fullName>
        <ecNumber evidence="1">2.7.11.1</ecNumber>
    </recommendedName>
</protein>
<evidence type="ECO:0000259" key="14">
    <source>
        <dbReference type="PROSITE" id="PS50026"/>
    </source>
</evidence>
<dbReference type="Gene3D" id="1.10.510.10">
    <property type="entry name" value="Transferase(Phosphotransferase) domain 1"/>
    <property type="match status" value="1"/>
</dbReference>
<keyword evidence="11" id="KW-0245">EGF-like domain</keyword>
<dbReference type="SMART" id="SM00473">
    <property type="entry name" value="PAN_AP"/>
    <property type="match status" value="1"/>
</dbReference>
<dbReference type="InterPro" id="IPR000742">
    <property type="entry name" value="EGF"/>
</dbReference>
<keyword evidence="5" id="KW-0547">Nucleotide-binding</keyword>
<keyword evidence="4" id="KW-0732">Signal</keyword>
<evidence type="ECO:0000313" key="17">
    <source>
        <dbReference type="Proteomes" id="UP000291084"/>
    </source>
</evidence>
<keyword evidence="17" id="KW-1185">Reference proteome</keyword>
<evidence type="ECO:0000256" key="4">
    <source>
        <dbReference type="ARBA" id="ARBA00022729"/>
    </source>
</evidence>
<accession>A0A0S3S9H7</accession>
<keyword evidence="8" id="KW-1015">Disulfide bond</keyword>
<dbReference type="InterPro" id="IPR000858">
    <property type="entry name" value="S_locus_glycoprot_dom"/>
</dbReference>
<dbReference type="EC" id="2.7.11.1" evidence="1"/>
<keyword evidence="12" id="KW-1133">Transmembrane helix</keyword>
<dbReference type="PROSITE" id="PS50011">
    <property type="entry name" value="PROTEIN_KINASE_DOM"/>
    <property type="match status" value="1"/>
</dbReference>
<dbReference type="InterPro" id="IPR011009">
    <property type="entry name" value="Kinase-like_dom_sf"/>
</dbReference>
<dbReference type="Pfam" id="PF08276">
    <property type="entry name" value="PAN_2"/>
    <property type="match status" value="1"/>
</dbReference>
<dbReference type="Gene3D" id="3.50.4.10">
    <property type="entry name" value="Hepatocyte Growth Factor"/>
    <property type="match status" value="1"/>
</dbReference>
<name>A0A0S3S9H7_PHAAN</name>
<dbReference type="OrthoDB" id="785331at2759"/>
<evidence type="ECO:0000256" key="9">
    <source>
        <dbReference type="ARBA" id="ARBA00047899"/>
    </source>
</evidence>
<dbReference type="SUPFAM" id="SSF56112">
    <property type="entry name" value="Protein kinase-like (PK-like)"/>
    <property type="match status" value="1"/>
</dbReference>
<evidence type="ECO:0000259" key="13">
    <source>
        <dbReference type="PROSITE" id="PS50011"/>
    </source>
</evidence>